<reference evidence="2" key="2">
    <citation type="journal article" date="2015" name="Fish Shellfish Immunol.">
        <title>Early steps in the European eel (Anguilla anguilla)-Vibrio vulnificus interaction in the gills: Role of the RtxA13 toxin.</title>
        <authorList>
            <person name="Callol A."/>
            <person name="Pajuelo D."/>
            <person name="Ebbesson L."/>
            <person name="Teles M."/>
            <person name="MacKenzie S."/>
            <person name="Amaro C."/>
        </authorList>
    </citation>
    <scope>NUCLEOTIDE SEQUENCE</scope>
</reference>
<protein>
    <submittedName>
        <fullName evidence="2">Uncharacterized protein</fullName>
    </submittedName>
</protein>
<sequence length="62" mass="6915">MSGPRHHRQLPALPLAGRRGRTTWVEPSMSTTRAGPRSGTDPLSSILCLSQFQIRSHHLWAL</sequence>
<feature type="region of interest" description="Disordered" evidence="1">
    <location>
        <begin position="1"/>
        <end position="40"/>
    </location>
</feature>
<accession>A0A0E9V6D8</accession>
<dbReference type="AlphaFoldDB" id="A0A0E9V6D8"/>
<name>A0A0E9V6D8_ANGAN</name>
<evidence type="ECO:0000313" key="2">
    <source>
        <dbReference type="EMBL" id="JAH73694.1"/>
    </source>
</evidence>
<organism evidence="2">
    <name type="scientific">Anguilla anguilla</name>
    <name type="common">European freshwater eel</name>
    <name type="synonym">Muraena anguilla</name>
    <dbReference type="NCBI Taxonomy" id="7936"/>
    <lineage>
        <taxon>Eukaryota</taxon>
        <taxon>Metazoa</taxon>
        <taxon>Chordata</taxon>
        <taxon>Craniata</taxon>
        <taxon>Vertebrata</taxon>
        <taxon>Euteleostomi</taxon>
        <taxon>Actinopterygii</taxon>
        <taxon>Neopterygii</taxon>
        <taxon>Teleostei</taxon>
        <taxon>Anguilliformes</taxon>
        <taxon>Anguillidae</taxon>
        <taxon>Anguilla</taxon>
    </lineage>
</organism>
<reference evidence="2" key="1">
    <citation type="submission" date="2014-11" db="EMBL/GenBank/DDBJ databases">
        <authorList>
            <person name="Amaro Gonzalez C."/>
        </authorList>
    </citation>
    <scope>NUCLEOTIDE SEQUENCE</scope>
</reference>
<proteinExistence type="predicted"/>
<dbReference type="EMBL" id="GBXM01034883">
    <property type="protein sequence ID" value="JAH73694.1"/>
    <property type="molecule type" value="Transcribed_RNA"/>
</dbReference>
<evidence type="ECO:0000256" key="1">
    <source>
        <dbReference type="SAM" id="MobiDB-lite"/>
    </source>
</evidence>